<reference evidence="1 2" key="1">
    <citation type="submission" date="2012-02" db="EMBL/GenBank/DDBJ databases">
        <title>The Genome Sequence of Parabacteroides johnsonii CL02T12C29.</title>
        <authorList>
            <consortium name="The Broad Institute Genome Sequencing Platform"/>
            <person name="Earl A."/>
            <person name="Ward D."/>
            <person name="Feldgarden M."/>
            <person name="Gevers D."/>
            <person name="Zitomersky N.L."/>
            <person name="Coyne M.J."/>
            <person name="Comstock L.E."/>
            <person name="Young S.K."/>
            <person name="Zeng Q."/>
            <person name="Gargeya S."/>
            <person name="Fitzgerald M."/>
            <person name="Haas B."/>
            <person name="Abouelleil A."/>
            <person name="Alvarado L."/>
            <person name="Arachchi H.M."/>
            <person name="Berlin A."/>
            <person name="Chapman S.B."/>
            <person name="Gearin G."/>
            <person name="Goldberg J."/>
            <person name="Griggs A."/>
            <person name="Gujja S."/>
            <person name="Hansen M."/>
            <person name="Heiman D."/>
            <person name="Howarth C."/>
            <person name="Larimer J."/>
            <person name="Lui A."/>
            <person name="MacDonald P.J.P."/>
            <person name="McCowen C."/>
            <person name="Montmayeur A."/>
            <person name="Murphy C."/>
            <person name="Neiman D."/>
            <person name="Pearson M."/>
            <person name="Priest M."/>
            <person name="Roberts A."/>
            <person name="Saif S."/>
            <person name="Shea T."/>
            <person name="Sisk P."/>
            <person name="Stolte C."/>
            <person name="Sykes S."/>
            <person name="Wortman J."/>
            <person name="Nusbaum C."/>
            <person name="Birren B."/>
        </authorList>
    </citation>
    <scope>NUCLEOTIDE SEQUENCE [LARGE SCALE GENOMIC DNA]</scope>
    <source>
        <strain evidence="1 2">CL02T12C29</strain>
    </source>
</reference>
<dbReference type="PATRIC" id="fig|999419.3.peg.2741"/>
<dbReference type="AlphaFoldDB" id="K5ZVV7"/>
<dbReference type="Proteomes" id="UP000001218">
    <property type="component" value="Unassembled WGS sequence"/>
</dbReference>
<sequence length="211" mass="24428">MFLLSAMKWNNKNERFVVFLDIMGFKDRVARTPMEKLYEQLVDFNTEIVNIIAKNKSEEVQLAQFSDSIVLFTNNSEKESLNNLSAILCEIMKEAIYRNIPLKGALAKGLIVCDMAKQLFFGQALIDAYLLEESVQFYGVAVHHTAEKDVVGMKEQYRDIKIPLKGGTVFHYTLVWWLNHQDRVKENLNNIRFHVSDSPRKYIDNTINVMS</sequence>
<gene>
    <name evidence="1" type="ORF">HMPREF1077_02675</name>
</gene>
<name>K5ZVV7_9BACT</name>
<dbReference type="HOGENOM" id="CLU_1303919_0_0_10"/>
<organism evidence="1 2">
    <name type="scientific">Parabacteroides johnsonii CL02T12C29</name>
    <dbReference type="NCBI Taxonomy" id="999419"/>
    <lineage>
        <taxon>Bacteria</taxon>
        <taxon>Pseudomonadati</taxon>
        <taxon>Bacteroidota</taxon>
        <taxon>Bacteroidia</taxon>
        <taxon>Bacteroidales</taxon>
        <taxon>Tannerellaceae</taxon>
        <taxon>Parabacteroides</taxon>
    </lineage>
</organism>
<protein>
    <recommendedName>
        <fullName evidence="3">Guanylate cyclase domain-containing protein</fullName>
    </recommendedName>
</protein>
<dbReference type="eggNOG" id="ENOG5033F7F">
    <property type="taxonomic scope" value="Bacteria"/>
</dbReference>
<accession>K5ZVV7</accession>
<proteinExistence type="predicted"/>
<evidence type="ECO:0008006" key="3">
    <source>
        <dbReference type="Google" id="ProtNLM"/>
    </source>
</evidence>
<comment type="caution">
    <text evidence="1">The sequence shown here is derived from an EMBL/GenBank/DDBJ whole genome shotgun (WGS) entry which is preliminary data.</text>
</comment>
<dbReference type="EMBL" id="AGZP01000027">
    <property type="protein sequence ID" value="EKN07563.1"/>
    <property type="molecule type" value="Genomic_DNA"/>
</dbReference>
<evidence type="ECO:0000313" key="1">
    <source>
        <dbReference type="EMBL" id="EKN07563.1"/>
    </source>
</evidence>
<evidence type="ECO:0000313" key="2">
    <source>
        <dbReference type="Proteomes" id="UP000001218"/>
    </source>
</evidence>